<dbReference type="PROSITE" id="PS50850">
    <property type="entry name" value="MFS"/>
    <property type="match status" value="1"/>
</dbReference>
<name>A0A510XGN2_9GAMM</name>
<comment type="subcellular location">
    <subcellularLocation>
        <location evidence="1">Cell membrane</location>
        <topology evidence="1">Multi-pass membrane protein</topology>
    </subcellularLocation>
</comment>
<dbReference type="GO" id="GO:0005886">
    <property type="term" value="C:plasma membrane"/>
    <property type="evidence" value="ECO:0007669"/>
    <property type="project" value="UniProtKB-SubCell"/>
</dbReference>
<dbReference type="PANTHER" id="PTHR43124">
    <property type="entry name" value="PURINE EFFLUX PUMP PBUE"/>
    <property type="match status" value="1"/>
</dbReference>
<sequence>MKPQTPVLGEARAPRRLDVDAPLAIAAAVAITFVGNAVVMGMPLMVGALADFLHFDEQQVGWLASADLGGMFLASLFTAALVSRLNRRHLALFGILVAIAGNYLSTQHQDYESLLAMRVLAGFGGGICYSTGIACLAITTHTGRNFSIMMFGLVAINAIELYTIPHLTAAWGIDGIFLAFCLAFVLCLGVIPALYPRTPAGAAPQATREEAGPRLPISLPLTCLAAVACFYLTIGSFWAFIERAGVDAGLGDAFIANVLTLGNVFTLAGCVAAVWLSNRGGQSRVLMAALLGMGGVLALLALEISAATFVIGTFGFCIAWLFTDIFQLGTLSHIDRSGRFAALVPAAQGLAQTIAPALAGFLLSRQLGYAAVMWLGAAGSLAALGLYVLVYARLRRLAPALADAA</sequence>
<feature type="transmembrane region" description="Helical" evidence="6">
    <location>
        <begin position="117"/>
        <end position="139"/>
    </location>
</feature>
<dbReference type="OrthoDB" id="5726213at2"/>
<evidence type="ECO:0000256" key="2">
    <source>
        <dbReference type="ARBA" id="ARBA00022475"/>
    </source>
</evidence>
<protein>
    <submittedName>
        <fullName evidence="9">MFS transporter</fullName>
    </submittedName>
</protein>
<feature type="transmembrane region" description="Helical" evidence="6">
    <location>
        <begin position="146"/>
        <end position="164"/>
    </location>
</feature>
<reference evidence="8 10" key="1">
    <citation type="submission" date="2019-07" db="EMBL/GenBank/DDBJ databases">
        <title>Whole genome shotgun sequence of Halomonas pacifica NBRC 102220.</title>
        <authorList>
            <person name="Hosoyama A."/>
            <person name="Uohara A."/>
            <person name="Ohji S."/>
            <person name="Ichikawa N."/>
        </authorList>
    </citation>
    <scope>NUCLEOTIDE SEQUENCE [LARGE SCALE GENOMIC DNA]</scope>
    <source>
        <strain evidence="8 10">NBRC 102220</strain>
    </source>
</reference>
<keyword evidence="2" id="KW-1003">Cell membrane</keyword>
<feature type="transmembrane region" description="Helical" evidence="6">
    <location>
        <begin position="340"/>
        <end position="363"/>
    </location>
</feature>
<dbReference type="EMBL" id="JAEDAF010000002">
    <property type="protein sequence ID" value="MBH8579237.1"/>
    <property type="molecule type" value="Genomic_DNA"/>
</dbReference>
<dbReference type="Proteomes" id="UP000321275">
    <property type="component" value="Unassembled WGS sequence"/>
</dbReference>
<feature type="transmembrane region" description="Helical" evidence="6">
    <location>
        <begin position="62"/>
        <end position="82"/>
    </location>
</feature>
<feature type="transmembrane region" description="Helical" evidence="6">
    <location>
        <begin position="89"/>
        <end position="105"/>
    </location>
</feature>
<feature type="transmembrane region" description="Helical" evidence="6">
    <location>
        <begin position="217"/>
        <end position="241"/>
    </location>
</feature>
<dbReference type="InterPro" id="IPR011701">
    <property type="entry name" value="MFS"/>
</dbReference>
<dbReference type="RefSeq" id="WP_146803831.1">
    <property type="nucleotide sequence ID" value="NZ_BJUK01000038.1"/>
</dbReference>
<feature type="transmembrane region" description="Helical" evidence="6">
    <location>
        <begin position="369"/>
        <end position="390"/>
    </location>
</feature>
<feature type="transmembrane region" description="Helical" evidence="6">
    <location>
        <begin position="308"/>
        <end position="328"/>
    </location>
</feature>
<dbReference type="InterPro" id="IPR036259">
    <property type="entry name" value="MFS_trans_sf"/>
</dbReference>
<evidence type="ECO:0000313" key="11">
    <source>
        <dbReference type="Proteomes" id="UP000651738"/>
    </source>
</evidence>
<keyword evidence="4 6" id="KW-1133">Transmembrane helix</keyword>
<evidence type="ECO:0000256" key="3">
    <source>
        <dbReference type="ARBA" id="ARBA00022692"/>
    </source>
</evidence>
<evidence type="ECO:0000313" key="8">
    <source>
        <dbReference type="EMBL" id="GEK48500.1"/>
    </source>
</evidence>
<keyword evidence="3 6" id="KW-0812">Transmembrane</keyword>
<dbReference type="Proteomes" id="UP000651738">
    <property type="component" value="Unassembled WGS sequence"/>
</dbReference>
<evidence type="ECO:0000259" key="7">
    <source>
        <dbReference type="PROSITE" id="PS50850"/>
    </source>
</evidence>
<gene>
    <name evidence="8" type="ORF">HPA02_27830</name>
    <name evidence="9" type="ORF">I7V36_03930</name>
</gene>
<dbReference type="Pfam" id="PF07690">
    <property type="entry name" value="MFS_1"/>
    <property type="match status" value="1"/>
</dbReference>
<feature type="transmembrane region" description="Helical" evidence="6">
    <location>
        <begin position="176"/>
        <end position="196"/>
    </location>
</feature>
<proteinExistence type="predicted"/>
<reference evidence="9 11" key="2">
    <citation type="submission" date="2020-12" db="EMBL/GenBank/DDBJ databases">
        <title>Draft genome sequence of Halomonas pacifica strain CARE-V15.</title>
        <authorList>
            <person name="Vignesh N."/>
            <person name="Thabitha A."/>
            <person name="Saravanan R."/>
            <person name="Manigandan V."/>
        </authorList>
    </citation>
    <scope>NUCLEOTIDE SEQUENCE [LARGE SCALE GENOMIC DNA]</scope>
    <source>
        <strain evidence="9 11">CARE-V15</strain>
    </source>
</reference>
<evidence type="ECO:0000256" key="1">
    <source>
        <dbReference type="ARBA" id="ARBA00004651"/>
    </source>
</evidence>
<evidence type="ECO:0000256" key="6">
    <source>
        <dbReference type="SAM" id="Phobius"/>
    </source>
</evidence>
<dbReference type="InterPro" id="IPR050189">
    <property type="entry name" value="MFS_Efflux_Transporters"/>
</dbReference>
<keyword evidence="5 6" id="KW-0472">Membrane</keyword>
<organism evidence="8 10">
    <name type="scientific">Bisbaumannia pacifica</name>
    <dbReference type="NCBI Taxonomy" id="77098"/>
    <lineage>
        <taxon>Bacteria</taxon>
        <taxon>Pseudomonadati</taxon>
        <taxon>Pseudomonadota</taxon>
        <taxon>Gammaproteobacteria</taxon>
        <taxon>Oceanospirillales</taxon>
        <taxon>Halomonadaceae</taxon>
        <taxon>Bisbaumannia</taxon>
    </lineage>
</organism>
<feature type="transmembrane region" description="Helical" evidence="6">
    <location>
        <begin position="253"/>
        <end position="276"/>
    </location>
</feature>
<accession>A0A510XGN2</accession>
<dbReference type="EMBL" id="BJUK01000038">
    <property type="protein sequence ID" value="GEK48500.1"/>
    <property type="molecule type" value="Genomic_DNA"/>
</dbReference>
<evidence type="ECO:0000313" key="10">
    <source>
        <dbReference type="Proteomes" id="UP000321275"/>
    </source>
</evidence>
<keyword evidence="10" id="KW-1185">Reference proteome</keyword>
<dbReference type="PANTHER" id="PTHR43124:SF10">
    <property type="entry name" value="PURINE EFFLUX PUMP PBUE"/>
    <property type="match status" value="1"/>
</dbReference>
<dbReference type="GO" id="GO:0022857">
    <property type="term" value="F:transmembrane transporter activity"/>
    <property type="evidence" value="ECO:0007669"/>
    <property type="project" value="InterPro"/>
</dbReference>
<feature type="domain" description="Major facilitator superfamily (MFS) profile" evidence="7">
    <location>
        <begin position="21"/>
        <end position="395"/>
    </location>
</feature>
<feature type="transmembrane region" description="Helical" evidence="6">
    <location>
        <begin position="21"/>
        <end position="42"/>
    </location>
</feature>
<comment type="caution">
    <text evidence="8">The sequence shown here is derived from an EMBL/GenBank/DDBJ whole genome shotgun (WGS) entry which is preliminary data.</text>
</comment>
<evidence type="ECO:0000313" key="9">
    <source>
        <dbReference type="EMBL" id="MBH8579237.1"/>
    </source>
</evidence>
<dbReference type="SUPFAM" id="SSF103473">
    <property type="entry name" value="MFS general substrate transporter"/>
    <property type="match status" value="1"/>
</dbReference>
<evidence type="ECO:0000256" key="4">
    <source>
        <dbReference type="ARBA" id="ARBA00022989"/>
    </source>
</evidence>
<dbReference type="InterPro" id="IPR020846">
    <property type="entry name" value="MFS_dom"/>
</dbReference>
<feature type="transmembrane region" description="Helical" evidence="6">
    <location>
        <begin position="285"/>
        <end position="302"/>
    </location>
</feature>
<dbReference type="Gene3D" id="1.20.1250.20">
    <property type="entry name" value="MFS general substrate transporter like domains"/>
    <property type="match status" value="1"/>
</dbReference>
<dbReference type="AlphaFoldDB" id="A0A510XGN2"/>
<evidence type="ECO:0000256" key="5">
    <source>
        <dbReference type="ARBA" id="ARBA00023136"/>
    </source>
</evidence>